<comment type="similarity">
    <text evidence="1">Belongs to the protein kinase superfamily. CAMK Ser/Thr protein kinase family. CaMK subfamily.</text>
</comment>
<evidence type="ECO:0000256" key="16">
    <source>
        <dbReference type="SAM" id="Phobius"/>
    </source>
</evidence>
<evidence type="ECO:0000256" key="5">
    <source>
        <dbReference type="ARBA" id="ARBA00022679"/>
    </source>
</evidence>
<evidence type="ECO:0000256" key="2">
    <source>
        <dbReference type="ARBA" id="ARBA00012434"/>
    </source>
</evidence>
<dbReference type="Pfam" id="PF08332">
    <property type="entry name" value="CaMKII_AD"/>
    <property type="match status" value="1"/>
</dbReference>
<comment type="function">
    <text evidence="12">CaM-kinase II (CAMK2) is a prominent kinase in the central nervous system.</text>
</comment>
<dbReference type="PANTHER" id="PTHR24347">
    <property type="entry name" value="SERINE/THREONINE-PROTEIN KINASE"/>
    <property type="match status" value="1"/>
</dbReference>
<dbReference type="Ensembl" id="ENSSTUT00000082154.1">
    <property type="protein sequence ID" value="ENSSTUP00000077134.1"/>
    <property type="gene ID" value="ENSSTUG00000033999.1"/>
</dbReference>
<evidence type="ECO:0000256" key="14">
    <source>
        <dbReference type="PROSITE-ProRule" id="PRU10141"/>
    </source>
</evidence>
<evidence type="ECO:0000313" key="19">
    <source>
        <dbReference type="Proteomes" id="UP000472277"/>
    </source>
</evidence>
<keyword evidence="9" id="KW-0112">Calmodulin-binding</keyword>
<evidence type="ECO:0000259" key="17">
    <source>
        <dbReference type="PROSITE" id="PS50011"/>
    </source>
</evidence>
<keyword evidence="5" id="KW-0808">Transferase</keyword>
<dbReference type="Gene3D" id="3.10.450.50">
    <property type="match status" value="1"/>
</dbReference>
<dbReference type="Gene3D" id="1.10.510.10">
    <property type="entry name" value="Transferase(Phosphotransferase) domain 1"/>
    <property type="match status" value="1"/>
</dbReference>
<dbReference type="InterPro" id="IPR000719">
    <property type="entry name" value="Prot_kinase_dom"/>
</dbReference>
<dbReference type="GO" id="GO:0005516">
    <property type="term" value="F:calmodulin binding"/>
    <property type="evidence" value="ECO:0007669"/>
    <property type="project" value="UniProtKB-KW"/>
</dbReference>
<dbReference type="CDD" id="cd14086">
    <property type="entry name" value="STKc_CaMKII"/>
    <property type="match status" value="1"/>
</dbReference>
<dbReference type="PROSITE" id="PS00108">
    <property type="entry name" value="PROTEIN_KINASE_ST"/>
    <property type="match status" value="1"/>
</dbReference>
<evidence type="ECO:0000256" key="1">
    <source>
        <dbReference type="ARBA" id="ARBA00005354"/>
    </source>
</evidence>
<dbReference type="SUPFAM" id="SSF54427">
    <property type="entry name" value="NTF2-like"/>
    <property type="match status" value="1"/>
</dbReference>
<name>A0A674C0N4_SALTR</name>
<dbReference type="Pfam" id="PF00069">
    <property type="entry name" value="Pkinase"/>
    <property type="match status" value="1"/>
</dbReference>
<keyword evidence="16" id="KW-1133">Transmembrane helix</keyword>
<keyword evidence="3 15" id="KW-0723">Serine/threonine-protein kinase</keyword>
<keyword evidence="8 14" id="KW-0067">ATP-binding</keyword>
<evidence type="ECO:0000256" key="4">
    <source>
        <dbReference type="ARBA" id="ARBA00022553"/>
    </source>
</evidence>
<dbReference type="EC" id="2.7.11.17" evidence="2"/>
<sequence length="458" mass="51646">MAVTTCTRFTDDFQLYEELGKGAFSVVRRCVKLCTGQEYAAKIINTKKLSARDHQKLEREARICRLLKHSNIVRLHDSISEEGFHYLLFDLVTGGELFEDIVAREYYSEADASHCIQQIVEAVLHCHQMGVVHRDLKPENLLLASKCKNAAVKLADFGLAIEVQGDQQAWFGFAGTPGYLSPEVLRKEAYGKPVDIWACGVILYILLVGYPPFWDEDQHKLYQQIKAGAYDVTFQLLSSIFDMTFSLSISLTLFLSLSQQRSTVASMMHRQETVECLKKFNARRKLKVCGSLWDSVSVCGYSALSLRSSSSLHLCVTLSCFPPTARKQDIIKITEQLIQAVNNGDFEAYAKICDPGLTSFEPEALGNLVEGMDFHRFYFENLLSKNSKPIHTTILNPHVHLIGEDAACIAYIRLTQFVDGLGHPRSSQSEETRVWHRRDSKWQNVHFHCSGAPAAPLQ</sequence>
<evidence type="ECO:0000256" key="10">
    <source>
        <dbReference type="ARBA" id="ARBA00047307"/>
    </source>
</evidence>
<keyword evidence="4" id="KW-0597">Phosphoprotein</keyword>
<keyword evidence="16" id="KW-0812">Transmembrane</keyword>
<feature type="binding site" evidence="14">
    <location>
        <position position="42"/>
    </location>
    <ligand>
        <name>ATP</name>
        <dbReference type="ChEBI" id="CHEBI:30616"/>
    </ligand>
</feature>
<evidence type="ECO:0000256" key="9">
    <source>
        <dbReference type="ARBA" id="ARBA00022860"/>
    </source>
</evidence>
<dbReference type="Gene3D" id="3.30.200.20">
    <property type="entry name" value="Phosphorylase Kinase, domain 1"/>
    <property type="match status" value="1"/>
</dbReference>
<dbReference type="GO" id="GO:0004683">
    <property type="term" value="F:calcium/calmodulin-dependent protein kinase activity"/>
    <property type="evidence" value="ECO:0007669"/>
    <property type="project" value="UniProtKB-EC"/>
</dbReference>
<dbReference type="InterPro" id="IPR032710">
    <property type="entry name" value="NTF2-like_dom_sf"/>
</dbReference>
<dbReference type="Gene3D" id="6.10.140.620">
    <property type="match status" value="1"/>
</dbReference>
<dbReference type="SMART" id="SM00220">
    <property type="entry name" value="S_TKc"/>
    <property type="match status" value="1"/>
</dbReference>
<feature type="transmembrane region" description="Helical" evidence="16">
    <location>
        <begin position="234"/>
        <end position="257"/>
    </location>
</feature>
<dbReference type="SUPFAM" id="SSF56112">
    <property type="entry name" value="Protein kinase-like (PK-like)"/>
    <property type="match status" value="1"/>
</dbReference>
<dbReference type="GO" id="GO:0043226">
    <property type="term" value="C:organelle"/>
    <property type="evidence" value="ECO:0007669"/>
    <property type="project" value="UniProtKB-ARBA"/>
</dbReference>
<comment type="catalytic activity">
    <reaction evidence="11">
        <text>L-seryl-[protein] + ATP = O-phospho-L-seryl-[protein] + ADP + H(+)</text>
        <dbReference type="Rhea" id="RHEA:17989"/>
        <dbReference type="Rhea" id="RHEA-COMP:9863"/>
        <dbReference type="Rhea" id="RHEA-COMP:11604"/>
        <dbReference type="ChEBI" id="CHEBI:15378"/>
        <dbReference type="ChEBI" id="CHEBI:29999"/>
        <dbReference type="ChEBI" id="CHEBI:30616"/>
        <dbReference type="ChEBI" id="CHEBI:83421"/>
        <dbReference type="ChEBI" id="CHEBI:456216"/>
        <dbReference type="EC" id="2.7.11.17"/>
    </reaction>
</comment>
<dbReference type="FunFam" id="3.10.450.50:FF:000001">
    <property type="entry name" value="calcium/calmodulin-dependent protein kinase type II subunit gamma isoform X1"/>
    <property type="match status" value="1"/>
</dbReference>
<evidence type="ECO:0000256" key="6">
    <source>
        <dbReference type="ARBA" id="ARBA00022741"/>
    </source>
</evidence>
<dbReference type="PROSITE" id="PS00107">
    <property type="entry name" value="PROTEIN_KINASE_ATP"/>
    <property type="match status" value="1"/>
</dbReference>
<protein>
    <recommendedName>
        <fullName evidence="2">calcium/calmodulin-dependent protein kinase</fullName>
        <ecNumber evidence="2">2.7.11.17</ecNumber>
    </recommendedName>
</protein>
<evidence type="ECO:0000256" key="11">
    <source>
        <dbReference type="ARBA" id="ARBA00047430"/>
    </source>
</evidence>
<keyword evidence="6 14" id="KW-0547">Nucleotide-binding</keyword>
<dbReference type="GO" id="GO:0005524">
    <property type="term" value="F:ATP binding"/>
    <property type="evidence" value="ECO:0007669"/>
    <property type="project" value="UniProtKB-UniRule"/>
</dbReference>
<comment type="subunit">
    <text evidence="13">CAMK2 is composed of four different chains: alpha, beta, gamma, and delta. The different isoforms assemble into homo- or heteromultimeric holoenzymes composed of 8 to 12 subunits.</text>
</comment>
<dbReference type="Proteomes" id="UP000472277">
    <property type="component" value="Chromosome 9"/>
</dbReference>
<accession>A0A674C0N4</accession>
<comment type="catalytic activity">
    <reaction evidence="10">
        <text>L-threonyl-[protein] + ATP = O-phospho-L-threonyl-[protein] + ADP + H(+)</text>
        <dbReference type="Rhea" id="RHEA:46608"/>
        <dbReference type="Rhea" id="RHEA-COMP:11060"/>
        <dbReference type="Rhea" id="RHEA-COMP:11605"/>
        <dbReference type="ChEBI" id="CHEBI:15378"/>
        <dbReference type="ChEBI" id="CHEBI:30013"/>
        <dbReference type="ChEBI" id="CHEBI:30616"/>
        <dbReference type="ChEBI" id="CHEBI:61977"/>
        <dbReference type="ChEBI" id="CHEBI:456216"/>
        <dbReference type="EC" id="2.7.11.17"/>
    </reaction>
</comment>
<dbReference type="FunFam" id="3.30.200.20:FF:000002">
    <property type="entry name" value="Calcium/calmodulin-dependent protein kinase type II subunit delta isoform 2"/>
    <property type="match status" value="1"/>
</dbReference>
<dbReference type="AlphaFoldDB" id="A0A674C0N4"/>
<organism evidence="18 19">
    <name type="scientific">Salmo trutta</name>
    <name type="common">Brown trout</name>
    <dbReference type="NCBI Taxonomy" id="8032"/>
    <lineage>
        <taxon>Eukaryota</taxon>
        <taxon>Metazoa</taxon>
        <taxon>Chordata</taxon>
        <taxon>Craniata</taxon>
        <taxon>Vertebrata</taxon>
        <taxon>Euteleostomi</taxon>
        <taxon>Actinopterygii</taxon>
        <taxon>Neopterygii</taxon>
        <taxon>Teleostei</taxon>
        <taxon>Protacanthopterygii</taxon>
        <taxon>Salmoniformes</taxon>
        <taxon>Salmonidae</taxon>
        <taxon>Salmoninae</taxon>
        <taxon>Salmo</taxon>
    </lineage>
</organism>
<evidence type="ECO:0000256" key="13">
    <source>
        <dbReference type="ARBA" id="ARBA00064333"/>
    </source>
</evidence>
<gene>
    <name evidence="18" type="primary">LOC115200524</name>
</gene>
<reference evidence="18" key="1">
    <citation type="submission" date="2025-08" db="UniProtKB">
        <authorList>
            <consortium name="Ensembl"/>
        </authorList>
    </citation>
    <scope>IDENTIFICATION</scope>
</reference>
<dbReference type="PROSITE" id="PS50011">
    <property type="entry name" value="PROTEIN_KINASE_DOM"/>
    <property type="match status" value="1"/>
</dbReference>
<dbReference type="GeneTree" id="ENSGT00940000158973"/>
<feature type="domain" description="Protein kinase" evidence="17">
    <location>
        <begin position="13"/>
        <end position="274"/>
    </location>
</feature>
<dbReference type="FunFam" id="1.10.510.10:FF:000001">
    <property type="entry name" value="Calcium/calmodulin-dependent protein kinase type II subunit delta"/>
    <property type="match status" value="1"/>
</dbReference>
<evidence type="ECO:0000256" key="3">
    <source>
        <dbReference type="ARBA" id="ARBA00022527"/>
    </source>
</evidence>
<feature type="transmembrane region" description="Helical" evidence="16">
    <location>
        <begin position="196"/>
        <end position="214"/>
    </location>
</feature>
<dbReference type="InterPro" id="IPR017441">
    <property type="entry name" value="Protein_kinase_ATP_BS"/>
</dbReference>
<evidence type="ECO:0000256" key="15">
    <source>
        <dbReference type="RuleBase" id="RU000304"/>
    </source>
</evidence>
<dbReference type="InterPro" id="IPR011009">
    <property type="entry name" value="Kinase-like_dom_sf"/>
</dbReference>
<reference evidence="18" key="2">
    <citation type="submission" date="2025-09" db="UniProtKB">
        <authorList>
            <consortium name="Ensembl"/>
        </authorList>
    </citation>
    <scope>IDENTIFICATION</scope>
</reference>
<evidence type="ECO:0000256" key="8">
    <source>
        <dbReference type="ARBA" id="ARBA00022840"/>
    </source>
</evidence>
<evidence type="ECO:0000256" key="12">
    <source>
        <dbReference type="ARBA" id="ARBA00056581"/>
    </source>
</evidence>
<keyword evidence="19" id="KW-1185">Reference proteome</keyword>
<evidence type="ECO:0000313" key="18">
    <source>
        <dbReference type="Ensembl" id="ENSSTUP00000077134.1"/>
    </source>
</evidence>
<dbReference type="InterPro" id="IPR013543">
    <property type="entry name" value="Ca/CaM-dep_prot_kinase-assoc"/>
</dbReference>
<evidence type="ECO:0000256" key="7">
    <source>
        <dbReference type="ARBA" id="ARBA00022777"/>
    </source>
</evidence>
<proteinExistence type="inferred from homology"/>
<keyword evidence="16" id="KW-0472">Membrane</keyword>
<dbReference type="InterPro" id="IPR008271">
    <property type="entry name" value="Ser/Thr_kinase_AS"/>
</dbReference>
<keyword evidence="7" id="KW-0418">Kinase</keyword>